<accession>A0A4Y9RY13</accession>
<keyword evidence="1" id="KW-0732">Signal</keyword>
<feature type="chain" id="PRO_5021474582" evidence="1">
    <location>
        <begin position="39"/>
        <end position="244"/>
    </location>
</feature>
<evidence type="ECO:0000313" key="4">
    <source>
        <dbReference type="Proteomes" id="UP000297729"/>
    </source>
</evidence>
<dbReference type="InterPro" id="IPR013424">
    <property type="entry name" value="Ice-binding_C"/>
</dbReference>
<comment type="caution">
    <text evidence="3">The sequence shown here is derived from an EMBL/GenBank/DDBJ whole genome shotgun (WGS) entry which is preliminary data.</text>
</comment>
<sequence>MRLNAGPARRGCKGTAMNKLIPLLSGLAAAAFALNAQASLIQVTSTSILNVEKNPGNLSFSQFDAGLGTLKSVEIDLFNTLSGDLYIENKGSSTNSFTVSATGTLTLLNSGGNLAVTGTGSKSFLLPSYDGQPDYGGTSGMHYVLDPWTISKAATYTTGLDAFIGTGSYLAAVSGLSTQSLSGSGNNKYTTKLNMDSYARVTYTYEAAAAVPEPESGIMVLTGLGLMGWALRRKPVAPRRTNKP</sequence>
<dbReference type="NCBIfam" id="TIGR02595">
    <property type="entry name" value="PEP_CTERM"/>
    <property type="match status" value="1"/>
</dbReference>
<evidence type="ECO:0000256" key="1">
    <source>
        <dbReference type="SAM" id="SignalP"/>
    </source>
</evidence>
<name>A0A4Y9RY13_9BURK</name>
<protein>
    <submittedName>
        <fullName evidence="3">PEP-CTERM sorting domain-containing protein</fullName>
    </submittedName>
</protein>
<proteinExistence type="predicted"/>
<keyword evidence="4" id="KW-1185">Reference proteome</keyword>
<dbReference type="NCBIfam" id="NF033208">
    <property type="entry name" value="choice_anch_E"/>
    <property type="match status" value="1"/>
</dbReference>
<dbReference type="Proteomes" id="UP000297729">
    <property type="component" value="Unassembled WGS sequence"/>
</dbReference>
<feature type="domain" description="Ice-binding protein C-terminal" evidence="2">
    <location>
        <begin position="210"/>
        <end position="234"/>
    </location>
</feature>
<gene>
    <name evidence="3" type="ORF">E4L98_28060</name>
</gene>
<dbReference type="EMBL" id="SPVG01000265">
    <property type="protein sequence ID" value="TFW13954.1"/>
    <property type="molecule type" value="Genomic_DNA"/>
</dbReference>
<dbReference type="Pfam" id="PF07589">
    <property type="entry name" value="PEP-CTERM"/>
    <property type="match status" value="1"/>
</dbReference>
<evidence type="ECO:0000313" key="3">
    <source>
        <dbReference type="EMBL" id="TFW13954.1"/>
    </source>
</evidence>
<organism evidence="3 4">
    <name type="scientific">Duganella callida</name>
    <dbReference type="NCBI Taxonomy" id="2561932"/>
    <lineage>
        <taxon>Bacteria</taxon>
        <taxon>Pseudomonadati</taxon>
        <taxon>Pseudomonadota</taxon>
        <taxon>Betaproteobacteria</taxon>
        <taxon>Burkholderiales</taxon>
        <taxon>Oxalobacteraceae</taxon>
        <taxon>Telluria group</taxon>
        <taxon>Duganella</taxon>
    </lineage>
</organism>
<feature type="signal peptide" evidence="1">
    <location>
        <begin position="1"/>
        <end position="38"/>
    </location>
</feature>
<dbReference type="OrthoDB" id="8781419at2"/>
<dbReference type="AlphaFoldDB" id="A0A4Y9RY13"/>
<evidence type="ECO:0000259" key="2">
    <source>
        <dbReference type="Pfam" id="PF07589"/>
    </source>
</evidence>
<reference evidence="3 4" key="1">
    <citation type="submission" date="2019-03" db="EMBL/GenBank/DDBJ databases">
        <title>Draft Genome Sequence of Duganella callidus sp. nov., a Novel Duganella Species Isolated from Cultivated Soil.</title>
        <authorList>
            <person name="Raths R."/>
            <person name="Peta V."/>
            <person name="Bucking H."/>
        </authorList>
    </citation>
    <scope>NUCLEOTIDE SEQUENCE [LARGE SCALE GENOMIC DNA]</scope>
    <source>
        <strain evidence="3 4">DN04</strain>
    </source>
</reference>